<accession>D6XTD4</accession>
<dbReference type="STRING" id="439292.Bsel_1558"/>
<organism evidence="2 3">
    <name type="scientific">Bacillus selenitireducens (strain ATCC 700615 / DSM 15326 / MLS10)</name>
    <dbReference type="NCBI Taxonomy" id="439292"/>
    <lineage>
        <taxon>Bacteria</taxon>
        <taxon>Bacillati</taxon>
        <taxon>Bacillota</taxon>
        <taxon>Bacilli</taxon>
        <taxon>Bacillales</taxon>
        <taxon>Bacillaceae</taxon>
        <taxon>Salisediminibacterium</taxon>
    </lineage>
</organism>
<evidence type="ECO:0000313" key="2">
    <source>
        <dbReference type="EMBL" id="ADH99070.1"/>
    </source>
</evidence>
<sequence length="83" mass="9792">MGYIPPVKDEQPLQYVNRQSKPSSSVKSLSVTQRTEFLATSEQDRHDRLNYVFRTRKVREKTEDEKEFEKEFTGRGEHIDSSI</sequence>
<evidence type="ECO:0000313" key="3">
    <source>
        <dbReference type="Proteomes" id="UP000000271"/>
    </source>
</evidence>
<dbReference type="HOGENOM" id="CLU_2535599_0_0_9"/>
<keyword evidence="3" id="KW-1185">Reference proteome</keyword>
<dbReference type="EMBL" id="CP001791">
    <property type="protein sequence ID" value="ADH99070.1"/>
    <property type="molecule type" value="Genomic_DNA"/>
</dbReference>
<feature type="region of interest" description="Disordered" evidence="1">
    <location>
        <begin position="1"/>
        <end position="28"/>
    </location>
</feature>
<dbReference type="Proteomes" id="UP000000271">
    <property type="component" value="Chromosome"/>
</dbReference>
<protein>
    <submittedName>
        <fullName evidence="2">Uncharacterized protein</fullName>
    </submittedName>
</protein>
<name>D6XTD4_BACIE</name>
<dbReference type="RefSeq" id="WP_013172494.1">
    <property type="nucleotide sequence ID" value="NC_014219.1"/>
</dbReference>
<dbReference type="KEGG" id="bse:Bsel_1558"/>
<proteinExistence type="predicted"/>
<evidence type="ECO:0000256" key="1">
    <source>
        <dbReference type="SAM" id="MobiDB-lite"/>
    </source>
</evidence>
<gene>
    <name evidence="2" type="ordered locus">Bsel_1558</name>
</gene>
<dbReference type="AlphaFoldDB" id="D6XTD4"/>
<reference evidence="2" key="1">
    <citation type="submission" date="2009-10" db="EMBL/GenBank/DDBJ databases">
        <title>Complete sequence of Bacillus selenitireducens MLS10.</title>
        <authorList>
            <consortium name="US DOE Joint Genome Institute"/>
            <person name="Lucas S."/>
            <person name="Copeland A."/>
            <person name="Lapidus A."/>
            <person name="Glavina del Rio T."/>
            <person name="Dalin E."/>
            <person name="Tice H."/>
            <person name="Bruce D."/>
            <person name="Goodwin L."/>
            <person name="Pitluck S."/>
            <person name="Sims D."/>
            <person name="Brettin T."/>
            <person name="Detter J.C."/>
            <person name="Han C."/>
            <person name="Larimer F."/>
            <person name="Land M."/>
            <person name="Hauser L."/>
            <person name="Kyrpides N."/>
            <person name="Ovchinnikova G."/>
            <person name="Stolz J."/>
        </authorList>
    </citation>
    <scope>NUCLEOTIDE SEQUENCE [LARGE SCALE GENOMIC DNA]</scope>
    <source>
        <strain evidence="2">MLS10</strain>
    </source>
</reference>